<accession>A0A1E3HIL9</accession>
<gene>
    <name evidence="2" type="ORF">L202_06123</name>
</gene>
<evidence type="ECO:0000256" key="1">
    <source>
        <dbReference type="SAM" id="Phobius"/>
    </source>
</evidence>
<keyword evidence="1" id="KW-1133">Transmembrane helix</keyword>
<evidence type="ECO:0000313" key="2">
    <source>
        <dbReference type="EMBL" id="ODN76202.1"/>
    </source>
</evidence>
<dbReference type="EMBL" id="AWGJ01000009">
    <property type="protein sequence ID" value="ODN76202.1"/>
    <property type="molecule type" value="Genomic_DNA"/>
</dbReference>
<feature type="transmembrane region" description="Helical" evidence="1">
    <location>
        <begin position="45"/>
        <end position="73"/>
    </location>
</feature>
<proteinExistence type="predicted"/>
<keyword evidence="1" id="KW-0812">Transmembrane</keyword>
<dbReference type="RefSeq" id="XP_018991733.1">
    <property type="nucleotide sequence ID" value="XM_019140582.1"/>
</dbReference>
<organism evidence="2 3">
    <name type="scientific">Cryptococcus amylolentus CBS 6039</name>
    <dbReference type="NCBI Taxonomy" id="1295533"/>
    <lineage>
        <taxon>Eukaryota</taxon>
        <taxon>Fungi</taxon>
        <taxon>Dikarya</taxon>
        <taxon>Basidiomycota</taxon>
        <taxon>Agaricomycotina</taxon>
        <taxon>Tremellomycetes</taxon>
        <taxon>Tremellales</taxon>
        <taxon>Cryptococcaceae</taxon>
        <taxon>Cryptococcus</taxon>
    </lineage>
</organism>
<keyword evidence="1" id="KW-0472">Membrane</keyword>
<sequence>MPPSGPSRSTKIPECLIPTYSGRNENPYRHHFELRTADPMAIMPLLYWAFAAFIVFLTAFAGVTLQAVLEYLFGIAGIERLVEDQELLRKQQDERDKANPPSYLKDANIGKIYRHQLDGECYQQGGATADVHQRGCLVLTITIHIDWADPSKFRNHSPRSMGPILCQLADLPNQYRSGSTFAMLMGITPAPNEPPGCLLQRLLLALGVNILTGACDGIWIRTPAHPNGRKTSYQTHISRRAGRISQATQVYLEGVEKSVFKVPGQLSISDLFPGFDKIRHAVADPMHAILEGVLPYYIRRVHIMGSNVGLHSVALPIISHLPGQGFFGAW</sequence>
<dbReference type="AlphaFoldDB" id="A0A1E3HIL9"/>
<name>A0A1E3HIL9_9TREE</name>
<protein>
    <submittedName>
        <fullName evidence="2">Uncharacterized protein</fullName>
    </submittedName>
</protein>
<evidence type="ECO:0000313" key="3">
    <source>
        <dbReference type="Proteomes" id="UP000094065"/>
    </source>
</evidence>
<dbReference type="STRING" id="1295533.A0A1E3HIL9"/>
<dbReference type="Proteomes" id="UP000094065">
    <property type="component" value="Unassembled WGS sequence"/>
</dbReference>
<comment type="caution">
    <text evidence="2">The sequence shown here is derived from an EMBL/GenBank/DDBJ whole genome shotgun (WGS) entry which is preliminary data.</text>
</comment>
<keyword evidence="3" id="KW-1185">Reference proteome</keyword>
<dbReference type="OrthoDB" id="3247418at2759"/>
<dbReference type="GeneID" id="30157432"/>
<reference evidence="2 3" key="1">
    <citation type="submission" date="2016-06" db="EMBL/GenBank/DDBJ databases">
        <title>Evolution of pathogenesis and genome organization in the Tremellales.</title>
        <authorList>
            <person name="Cuomo C."/>
            <person name="Litvintseva A."/>
            <person name="Heitman J."/>
            <person name="Chen Y."/>
            <person name="Sun S."/>
            <person name="Springer D."/>
            <person name="Dromer F."/>
            <person name="Young S."/>
            <person name="Zeng Q."/>
            <person name="Chapman S."/>
            <person name="Gujja S."/>
            <person name="Saif S."/>
            <person name="Birren B."/>
        </authorList>
    </citation>
    <scope>NUCLEOTIDE SEQUENCE [LARGE SCALE GENOMIC DNA]</scope>
    <source>
        <strain evidence="2 3">CBS 6039</strain>
    </source>
</reference>